<dbReference type="Proteomes" id="UP000077202">
    <property type="component" value="Unassembled WGS sequence"/>
</dbReference>
<protein>
    <submittedName>
        <fullName evidence="1">Uncharacterized protein</fullName>
    </submittedName>
</protein>
<dbReference type="AlphaFoldDB" id="A0A176W3V6"/>
<organism evidence="1 2">
    <name type="scientific">Marchantia polymorpha subsp. ruderalis</name>
    <dbReference type="NCBI Taxonomy" id="1480154"/>
    <lineage>
        <taxon>Eukaryota</taxon>
        <taxon>Viridiplantae</taxon>
        <taxon>Streptophyta</taxon>
        <taxon>Embryophyta</taxon>
        <taxon>Marchantiophyta</taxon>
        <taxon>Marchantiopsida</taxon>
        <taxon>Marchantiidae</taxon>
        <taxon>Marchantiales</taxon>
        <taxon>Marchantiaceae</taxon>
        <taxon>Marchantia</taxon>
    </lineage>
</organism>
<keyword evidence="2" id="KW-1185">Reference proteome</keyword>
<gene>
    <name evidence="1" type="ORF">AXG93_2817s1280</name>
</gene>
<comment type="caution">
    <text evidence="1">The sequence shown here is derived from an EMBL/GenBank/DDBJ whole genome shotgun (WGS) entry which is preliminary data.</text>
</comment>
<reference evidence="1" key="1">
    <citation type="submission" date="2016-03" db="EMBL/GenBank/DDBJ databases">
        <title>Mechanisms controlling the formation of the plant cell surface in tip-growing cells are functionally conserved among land plants.</title>
        <authorList>
            <person name="Honkanen S."/>
            <person name="Jones V.A."/>
            <person name="Morieri G."/>
            <person name="Champion C."/>
            <person name="Hetherington A.J."/>
            <person name="Kelly S."/>
            <person name="Saint-Marcoux D."/>
            <person name="Proust H."/>
            <person name="Prescott H."/>
            <person name="Dolan L."/>
        </authorList>
    </citation>
    <scope>NUCLEOTIDE SEQUENCE [LARGE SCALE GENOMIC DNA]</scope>
    <source>
        <tissue evidence="1">Whole gametophyte</tissue>
    </source>
</reference>
<sequence>MEVVFPMPRTALRCAEDVSQYSNKSLGSMAPFLKLHAAEASPALQASATLVGMAASTMLATVARRILA</sequence>
<name>A0A176W3V6_MARPO</name>
<accession>A0A176W3V6</accession>
<evidence type="ECO:0000313" key="1">
    <source>
        <dbReference type="EMBL" id="OAE27323.1"/>
    </source>
</evidence>
<proteinExistence type="predicted"/>
<dbReference type="EMBL" id="LVLJ01001921">
    <property type="protein sequence ID" value="OAE27323.1"/>
    <property type="molecule type" value="Genomic_DNA"/>
</dbReference>
<evidence type="ECO:0000313" key="2">
    <source>
        <dbReference type="Proteomes" id="UP000077202"/>
    </source>
</evidence>